<comment type="similarity">
    <text evidence="1">Belongs to the N-acylglucosamine 2-epimerase family.</text>
</comment>
<dbReference type="InterPro" id="IPR034116">
    <property type="entry name" value="AGE_dom"/>
</dbReference>
<dbReference type="RefSeq" id="WP_035459842.1">
    <property type="nucleotide sequence ID" value="NZ_JACIDC010000014.1"/>
</dbReference>
<evidence type="ECO:0000313" key="4">
    <source>
        <dbReference type="Proteomes" id="UP000519439"/>
    </source>
</evidence>
<dbReference type="PANTHER" id="PTHR15108">
    <property type="entry name" value="N-ACYLGLUCOSAMINE-2-EPIMERASE"/>
    <property type="match status" value="1"/>
</dbReference>
<dbReference type="InterPro" id="IPR008928">
    <property type="entry name" value="6-hairpin_glycosidase_sf"/>
</dbReference>
<protein>
    <submittedName>
        <fullName evidence="3">Mannose/cellobiose epimerase-like protein (N-acyl-D-glucosamine 2-epimerase family)</fullName>
    </submittedName>
</protein>
<dbReference type="CDD" id="cd00249">
    <property type="entry name" value="AGE"/>
    <property type="match status" value="1"/>
</dbReference>
<dbReference type="GO" id="GO:0016853">
    <property type="term" value="F:isomerase activity"/>
    <property type="evidence" value="ECO:0007669"/>
    <property type="project" value="UniProtKB-KW"/>
</dbReference>
<reference evidence="3 4" key="1">
    <citation type="submission" date="2020-08" db="EMBL/GenBank/DDBJ databases">
        <title>Genomic Encyclopedia of Type Strains, Phase IV (KMG-IV): sequencing the most valuable type-strain genomes for metagenomic binning, comparative biology and taxonomic classification.</title>
        <authorList>
            <person name="Goeker M."/>
        </authorList>
    </citation>
    <scope>NUCLEOTIDE SEQUENCE [LARGE SCALE GENOMIC DNA]</scope>
    <source>
        <strain evidence="3 4">DSM 15743</strain>
    </source>
</reference>
<gene>
    <name evidence="3" type="ORF">GGR34_003397</name>
</gene>
<dbReference type="InterPro" id="IPR010819">
    <property type="entry name" value="AGE/CE"/>
</dbReference>
<dbReference type="Pfam" id="PF07221">
    <property type="entry name" value="GlcNAc_2-epim"/>
    <property type="match status" value="1"/>
</dbReference>
<sequence>MTQAQPILPPLGMSWRSNRFHRQWLFEQASRLFDFFQYAAINPAGGFFDLDDEGRPLDVVNPVRQIHCTTRMVHCFAIGILLGRPGCDAVVDHGMSYLWNAHRDALNGGYVWSLDDDGPKDDTKQAYGHAFVLLAASSAKVVGHPLADRMLQDVTQVLEERFWEERHGAVTEEFSRDWQPLSQYRGQNSNMHLTEALMAAFEATGERAYLDKAERIAGLIIGRHAASLGYRVAEHFDADWSLDRDYRGHDMFRPFGTTPGHWLEWARLLLQLWVLGGRRHAWIPEAARALFRQAVALGWDRDKGGFFYALDWNDEPRLPQKLWWPCAEAIGAAAFLSEHCPSDMHEQWYRTFWGFADRYLIDRHNGGWRPELTADLKPGATLFSGKPDLYHALQACLIPLFPATGSLTRVIPESLAQD</sequence>
<evidence type="ECO:0000256" key="2">
    <source>
        <dbReference type="ARBA" id="ARBA00023235"/>
    </source>
</evidence>
<dbReference type="InterPro" id="IPR012341">
    <property type="entry name" value="6hp_glycosidase-like_sf"/>
</dbReference>
<comment type="caution">
    <text evidence="3">The sequence shown here is derived from an EMBL/GenBank/DDBJ whole genome shotgun (WGS) entry which is preliminary data.</text>
</comment>
<dbReference type="SUPFAM" id="SSF48208">
    <property type="entry name" value="Six-hairpin glycosidases"/>
    <property type="match status" value="1"/>
</dbReference>
<dbReference type="Gene3D" id="1.50.10.10">
    <property type="match status" value="1"/>
</dbReference>
<proteinExistence type="inferred from homology"/>
<keyword evidence="4" id="KW-1185">Reference proteome</keyword>
<name>A0A7W6N9H4_9HYPH</name>
<evidence type="ECO:0000313" key="3">
    <source>
        <dbReference type="EMBL" id="MBB4041716.1"/>
    </source>
</evidence>
<accession>A0A7W6N9H4</accession>
<organism evidence="3 4">
    <name type="scientific">Microvirga flocculans</name>
    <dbReference type="NCBI Taxonomy" id="217168"/>
    <lineage>
        <taxon>Bacteria</taxon>
        <taxon>Pseudomonadati</taxon>
        <taxon>Pseudomonadota</taxon>
        <taxon>Alphaproteobacteria</taxon>
        <taxon>Hyphomicrobiales</taxon>
        <taxon>Methylobacteriaceae</taxon>
        <taxon>Microvirga</taxon>
    </lineage>
</organism>
<evidence type="ECO:0000256" key="1">
    <source>
        <dbReference type="ARBA" id="ARBA00008558"/>
    </source>
</evidence>
<dbReference type="EMBL" id="JACIDC010000014">
    <property type="protein sequence ID" value="MBB4041716.1"/>
    <property type="molecule type" value="Genomic_DNA"/>
</dbReference>
<dbReference type="Proteomes" id="UP000519439">
    <property type="component" value="Unassembled WGS sequence"/>
</dbReference>
<dbReference type="AlphaFoldDB" id="A0A7W6N9H4"/>
<dbReference type="GO" id="GO:0005975">
    <property type="term" value="P:carbohydrate metabolic process"/>
    <property type="evidence" value="ECO:0007669"/>
    <property type="project" value="InterPro"/>
</dbReference>
<keyword evidence="2" id="KW-0413">Isomerase</keyword>